<accession>A0A5E4SGV3</accession>
<proteinExistence type="predicted"/>
<name>A0A5E4SGV3_9BURK</name>
<protein>
    <submittedName>
        <fullName evidence="1">Uncharacterized protein</fullName>
    </submittedName>
</protein>
<dbReference type="OrthoDB" id="7033488at2"/>
<dbReference type="EMBL" id="CABPSA010000001">
    <property type="protein sequence ID" value="VVD75166.1"/>
    <property type="molecule type" value="Genomic_DNA"/>
</dbReference>
<dbReference type="RefSeq" id="WP_150663091.1">
    <property type="nucleotide sequence ID" value="NZ_CABPSA010000001.1"/>
</dbReference>
<dbReference type="Proteomes" id="UP000343335">
    <property type="component" value="Unassembled WGS sequence"/>
</dbReference>
<reference evidence="1 2" key="1">
    <citation type="submission" date="2019-08" db="EMBL/GenBank/DDBJ databases">
        <authorList>
            <person name="Peeters C."/>
        </authorList>
    </citation>
    <scope>NUCLEOTIDE SEQUENCE [LARGE SCALE GENOMIC DNA]</scope>
    <source>
        <strain evidence="1 2">LMG 31010</strain>
    </source>
</reference>
<dbReference type="AlphaFoldDB" id="A0A5E4SGV3"/>
<organism evidence="1 2">
    <name type="scientific">Pandoraea commovens</name>
    <dbReference type="NCBI Taxonomy" id="2508289"/>
    <lineage>
        <taxon>Bacteria</taxon>
        <taxon>Pseudomonadati</taxon>
        <taxon>Pseudomonadota</taxon>
        <taxon>Betaproteobacteria</taxon>
        <taxon>Burkholderiales</taxon>
        <taxon>Burkholderiaceae</taxon>
        <taxon>Pandoraea</taxon>
    </lineage>
</organism>
<evidence type="ECO:0000313" key="2">
    <source>
        <dbReference type="Proteomes" id="UP000343335"/>
    </source>
</evidence>
<evidence type="ECO:0000313" key="1">
    <source>
        <dbReference type="EMBL" id="VVD75166.1"/>
    </source>
</evidence>
<gene>
    <name evidence="1" type="ORF">PCO31010_00839</name>
</gene>
<sequence>MHDLKTVTLQRTREQWEKCDPEAMCHMSQAAIFHALTDAKRDVIALHDALAAAPTPAAQSAGQEAVAGLKKVSNGRGNAKITLGATSVGLNLPDGEYSLYAAPVNGGERETIRGQADKIAELQALLDTYVADAPQPRPPIDWTAVHKALHKGRPVPEFVSIDQALSPVTALSSPAKVSGDDAGLPPLPVPEMPHGSRDYFSAGQMREYARATLSADGGDDAKLLDWLRDETCDLRAINVPTGGDDFDVRWVVEEHQMPYPRAREIGRSFTDDPRDAIRAAIAASTAKGV</sequence>